<dbReference type="Proteomes" id="UP000606653">
    <property type="component" value="Unassembled WGS sequence"/>
</dbReference>
<sequence length="162" mass="18618">MPSWHLKDYKGAYHPAELHLLTLVEARSLRQMDWEQEFDWSVYTLKSFSSRPYKLLAIGNAYIQGAIAYRDAEGYVFVDLLESAPANRYANKQRAYVNVVDILLGAACERSREIGGGGLISFKSKTNLVRYYIERFGAELISSNQMVIDENGADRLFQLYYR</sequence>
<evidence type="ECO:0000313" key="1">
    <source>
        <dbReference type="EMBL" id="GGN98516.1"/>
    </source>
</evidence>
<protein>
    <recommendedName>
        <fullName evidence="3">N-acetyltransferase domain-containing protein</fullName>
    </recommendedName>
</protein>
<organism evidence="1 2">
    <name type="scientific">Saccharibacillus kuerlensis</name>
    <dbReference type="NCBI Taxonomy" id="459527"/>
    <lineage>
        <taxon>Bacteria</taxon>
        <taxon>Bacillati</taxon>
        <taxon>Bacillota</taxon>
        <taxon>Bacilli</taxon>
        <taxon>Bacillales</taxon>
        <taxon>Paenibacillaceae</taxon>
        <taxon>Saccharibacillus</taxon>
    </lineage>
</organism>
<reference evidence="2" key="1">
    <citation type="journal article" date="2019" name="Int. J. Syst. Evol. Microbiol.">
        <title>The Global Catalogue of Microorganisms (GCM) 10K type strain sequencing project: providing services to taxonomists for standard genome sequencing and annotation.</title>
        <authorList>
            <consortium name="The Broad Institute Genomics Platform"/>
            <consortium name="The Broad Institute Genome Sequencing Center for Infectious Disease"/>
            <person name="Wu L."/>
            <person name="Ma J."/>
        </authorList>
    </citation>
    <scope>NUCLEOTIDE SEQUENCE [LARGE SCALE GENOMIC DNA]</scope>
    <source>
        <strain evidence="2">CGMCC 1.6964</strain>
    </source>
</reference>
<comment type="caution">
    <text evidence="1">The sequence shown here is derived from an EMBL/GenBank/DDBJ whole genome shotgun (WGS) entry which is preliminary data.</text>
</comment>
<dbReference type="EMBL" id="BMLN01000004">
    <property type="protein sequence ID" value="GGN98516.1"/>
    <property type="molecule type" value="Genomic_DNA"/>
</dbReference>
<evidence type="ECO:0008006" key="3">
    <source>
        <dbReference type="Google" id="ProtNLM"/>
    </source>
</evidence>
<gene>
    <name evidence="1" type="ORF">GCM10010969_17740</name>
</gene>
<name>A0ABQ2L0E0_9BACL</name>
<dbReference type="RefSeq" id="WP_018976065.1">
    <property type="nucleotide sequence ID" value="NZ_BMLN01000004.1"/>
</dbReference>
<accession>A0ABQ2L0E0</accession>
<proteinExistence type="predicted"/>
<keyword evidence="2" id="KW-1185">Reference proteome</keyword>
<evidence type="ECO:0000313" key="2">
    <source>
        <dbReference type="Proteomes" id="UP000606653"/>
    </source>
</evidence>